<dbReference type="RefSeq" id="WP_104068744.1">
    <property type="nucleotide sequence ID" value="NZ_PRDS01000001.1"/>
</dbReference>
<evidence type="ECO:0000313" key="1">
    <source>
        <dbReference type="EMBL" id="PPB82157.1"/>
    </source>
</evidence>
<dbReference type="AlphaFoldDB" id="A0A2S5JKS4"/>
<dbReference type="SUPFAM" id="SSF52540">
    <property type="entry name" value="P-loop containing nucleoside triphosphate hydrolases"/>
    <property type="match status" value="1"/>
</dbReference>
<name>A0A2S5JKS4_9RHOB</name>
<keyword evidence="2" id="KW-1185">Reference proteome</keyword>
<dbReference type="InterPro" id="IPR027417">
    <property type="entry name" value="P-loop_NTPase"/>
</dbReference>
<keyword evidence="1" id="KW-0808">Transferase</keyword>
<dbReference type="OrthoDB" id="7444642at2"/>
<dbReference type="GO" id="GO:0016020">
    <property type="term" value="C:membrane"/>
    <property type="evidence" value="ECO:0007669"/>
    <property type="project" value="InterPro"/>
</dbReference>
<dbReference type="GO" id="GO:0008146">
    <property type="term" value="F:sulfotransferase activity"/>
    <property type="evidence" value="ECO:0007669"/>
    <property type="project" value="InterPro"/>
</dbReference>
<gene>
    <name evidence="1" type="ORF">LV82_00079</name>
</gene>
<sequence>MPFFRIGDRLHYFAHVPKCAGSSVEAYLRARFGSLAFLDSSHFSRPARMRWSQTSPQHVAVEDLYRLIPPEWIASSFAVVRHPVSRLISAFRFQAEVEATVPETWSVNDFFDDWLNRSASEPFAYDNHLRPQSDLVPRDAVVFRLEDGLDAVVAHLDALAGNADGERHIPPENIRKSKMSSDSPRLRLRPETLARIGAFYSEDFRRFGYSLEEHPRWPRPAPGQSGFVARIARRLRMARS</sequence>
<protein>
    <submittedName>
        <fullName evidence="1">Sulfotransferase family protein</fullName>
    </submittedName>
</protein>
<dbReference type="Gene3D" id="3.40.50.300">
    <property type="entry name" value="P-loop containing nucleotide triphosphate hydrolases"/>
    <property type="match status" value="1"/>
</dbReference>
<dbReference type="InterPro" id="IPR005331">
    <property type="entry name" value="Sulfotransferase"/>
</dbReference>
<reference evidence="1 2" key="1">
    <citation type="submission" date="2018-01" db="EMBL/GenBank/DDBJ databases">
        <title>Genomic Encyclopedia of Archaeal and Bacterial Type Strains, Phase II (KMG-II): from individual species to whole genera.</title>
        <authorList>
            <person name="Goeker M."/>
        </authorList>
    </citation>
    <scope>NUCLEOTIDE SEQUENCE [LARGE SCALE GENOMIC DNA]</scope>
    <source>
        <strain evidence="1 2">DSM 12048</strain>
    </source>
</reference>
<organism evidence="1 2">
    <name type="scientific">Albidovulum inexpectatum</name>
    <dbReference type="NCBI Taxonomy" id="196587"/>
    <lineage>
        <taxon>Bacteria</taxon>
        <taxon>Pseudomonadati</taxon>
        <taxon>Pseudomonadota</taxon>
        <taxon>Alphaproteobacteria</taxon>
        <taxon>Rhodobacterales</taxon>
        <taxon>Paracoccaceae</taxon>
        <taxon>Albidovulum</taxon>
    </lineage>
</organism>
<proteinExistence type="predicted"/>
<dbReference type="Proteomes" id="UP000239736">
    <property type="component" value="Unassembled WGS sequence"/>
</dbReference>
<dbReference type="EMBL" id="PRDS01000001">
    <property type="protein sequence ID" value="PPB82157.1"/>
    <property type="molecule type" value="Genomic_DNA"/>
</dbReference>
<accession>A0A2S5JKS4</accession>
<evidence type="ECO:0000313" key="2">
    <source>
        <dbReference type="Proteomes" id="UP000239736"/>
    </source>
</evidence>
<comment type="caution">
    <text evidence="1">The sequence shown here is derived from an EMBL/GenBank/DDBJ whole genome shotgun (WGS) entry which is preliminary data.</text>
</comment>
<dbReference type="Pfam" id="PF03567">
    <property type="entry name" value="Sulfotransfer_2"/>
    <property type="match status" value="1"/>
</dbReference>